<accession>A0AAN0MB98</accession>
<reference evidence="1 2" key="2">
    <citation type="submission" date="2024-08" db="EMBL/GenBank/DDBJ databases">
        <title>Phylogenomic analyses of a clade within the roseobacter group suggest taxonomic reassignments of species of the genera Aestuariivita, Citreicella, Loktanella, Nautella, Pelagibaca, Ruegeria, Thalassobius, Thiobacimonas and Tropicibacter, and the proposal o.</title>
        <authorList>
            <person name="Jeon C.O."/>
        </authorList>
    </citation>
    <scope>NUCLEOTIDE SEQUENCE [LARGE SCALE GENOMIC DNA]</scope>
    <source>
        <strain evidence="1 2">SS1-5</strain>
    </source>
</reference>
<evidence type="ECO:0000313" key="2">
    <source>
        <dbReference type="Proteomes" id="UP001470809"/>
    </source>
</evidence>
<dbReference type="EMBL" id="CP151767">
    <property type="protein sequence ID" value="WZU66187.1"/>
    <property type="molecule type" value="Genomic_DNA"/>
</dbReference>
<dbReference type="RefSeq" id="WP_342075514.1">
    <property type="nucleotide sequence ID" value="NZ_CP151767.2"/>
</dbReference>
<protein>
    <submittedName>
        <fullName evidence="1">Uncharacterized protein</fullName>
    </submittedName>
</protein>
<keyword evidence="2" id="KW-1185">Reference proteome</keyword>
<evidence type="ECO:0000313" key="1">
    <source>
        <dbReference type="EMBL" id="WZU66187.1"/>
    </source>
</evidence>
<name>A0AAN0MB98_9RHOB</name>
<dbReference type="KEGG" id="yrh:AABB31_14015"/>
<proteinExistence type="predicted"/>
<dbReference type="AlphaFoldDB" id="A0AAN0MB98"/>
<organism evidence="1 2">
    <name type="scientific">Yoonia rhodophyticola</name>
    <dbReference type="NCBI Taxonomy" id="3137370"/>
    <lineage>
        <taxon>Bacteria</taxon>
        <taxon>Pseudomonadati</taxon>
        <taxon>Pseudomonadota</taxon>
        <taxon>Alphaproteobacteria</taxon>
        <taxon>Rhodobacterales</taxon>
        <taxon>Paracoccaceae</taxon>
        <taxon>Yoonia</taxon>
    </lineage>
</organism>
<reference evidence="2" key="1">
    <citation type="submission" date="2024-04" db="EMBL/GenBank/DDBJ databases">
        <title>Phylogenomic analyses of a clade within the roseobacter group suggest taxonomic reassignments of species of the genera Aestuariivita, Citreicella, Loktanella, Nautella, Pelagibaca, Ruegeria, Thalassobius, Thiobacimonas and Tropicibacter, and the proposal o.</title>
        <authorList>
            <person name="Jeon C.O."/>
        </authorList>
    </citation>
    <scope>NUCLEOTIDE SEQUENCE [LARGE SCALE GENOMIC DNA]</scope>
    <source>
        <strain evidence="2">SS1-5</strain>
    </source>
</reference>
<sequence>MRILDPLAPDEERQALAVLSQFDGTLVEGTLAPDTWQDAAVIRRMGHDIFENRLAELTESLPDRIAHADHPDNPRDRTSSAAFHRPPSMGGPEFDTFLAQVIRPVFLRNHPLAEQMQLARQIITLHDQSRVGYRDDILGPQFAEIAATGLASGRNRQASRRLVVPTESLRLIVHLGNQTAPSSPHPGLWIVSYIRLNGTSRSDHFRGLGLDLLRFGGHRIHMQNPETAFQGVVALIRALPAGRYQLGLPRVPESREIPHTPPLGDEYDHTATYLRDGTPAAPAERTQDRRQFPQFYDENGQLRPEYAGGRAGYRWQGANPFLDRRLREGHSPGGIRQDLNVFENPAYRRRFEAAVVEAGTTGAVIEDLFPDKPNHLHISIRQ</sequence>
<dbReference type="Proteomes" id="UP001470809">
    <property type="component" value="Chromosome"/>
</dbReference>
<gene>
    <name evidence="1" type="ORF">AABB31_14015</name>
</gene>